<organism evidence="2 3">
    <name type="scientific">Marasmius oreades</name>
    <name type="common">fairy-ring Marasmius</name>
    <dbReference type="NCBI Taxonomy" id="181124"/>
    <lineage>
        <taxon>Eukaryota</taxon>
        <taxon>Fungi</taxon>
        <taxon>Dikarya</taxon>
        <taxon>Basidiomycota</taxon>
        <taxon>Agaricomycotina</taxon>
        <taxon>Agaricomycetes</taxon>
        <taxon>Agaricomycetidae</taxon>
        <taxon>Agaricales</taxon>
        <taxon>Marasmiineae</taxon>
        <taxon>Marasmiaceae</taxon>
        <taxon>Marasmius</taxon>
    </lineage>
</organism>
<evidence type="ECO:0000256" key="1">
    <source>
        <dbReference type="SAM" id="Phobius"/>
    </source>
</evidence>
<comment type="caution">
    <text evidence="2">The sequence shown here is derived from an EMBL/GenBank/DDBJ whole genome shotgun (WGS) entry which is preliminary data.</text>
</comment>
<reference evidence="2" key="1">
    <citation type="journal article" date="2021" name="Genome Biol. Evol.">
        <title>The assembled and annotated genome of the fairy-ring fungus Marasmius oreades.</title>
        <authorList>
            <person name="Hiltunen M."/>
            <person name="Ament-Velasquez S.L."/>
            <person name="Johannesson H."/>
        </authorList>
    </citation>
    <scope>NUCLEOTIDE SEQUENCE</scope>
    <source>
        <strain evidence="2">03SP1</strain>
    </source>
</reference>
<protein>
    <submittedName>
        <fullName evidence="2">Uncharacterized protein</fullName>
    </submittedName>
</protein>
<dbReference type="Proteomes" id="UP001049176">
    <property type="component" value="Chromosome 8"/>
</dbReference>
<dbReference type="KEGG" id="more:E1B28_012554"/>
<dbReference type="GeneID" id="66081629"/>
<dbReference type="EMBL" id="CM032188">
    <property type="protein sequence ID" value="KAG7088575.1"/>
    <property type="molecule type" value="Genomic_DNA"/>
</dbReference>
<keyword evidence="1" id="KW-1133">Transmembrane helix</keyword>
<gene>
    <name evidence="2" type="ORF">E1B28_012554</name>
</gene>
<evidence type="ECO:0000313" key="3">
    <source>
        <dbReference type="Proteomes" id="UP001049176"/>
    </source>
</evidence>
<feature type="transmembrane region" description="Helical" evidence="1">
    <location>
        <begin position="25"/>
        <end position="47"/>
    </location>
</feature>
<proteinExistence type="predicted"/>
<dbReference type="RefSeq" id="XP_043005046.1">
    <property type="nucleotide sequence ID" value="XM_043157678.1"/>
</dbReference>
<dbReference type="AlphaFoldDB" id="A0A9P7RRX1"/>
<sequence length="235" mass="26017">MHVDEMALSFSSRIHLAARSINKTLSLALTCNLPILSNLFFGVQVWIRGFTGFSTSPSPVPPGQSPATLLFSCFLSSLSTFSLSSIVSTHHITGRSQSPRSQLSSCMDSEITVVLAGPAMLGPKLPRTFVTSYPPSSDSLFRQHILAMSQKIHNPYEIDLDIVSSTVYYHHSEPLTPEQINSDSFRYPRQETRHILITPWAYVGFHHNLLPQQTPLQVIIVTKSRISIQRGGVAV</sequence>
<accession>A0A9P7RRX1</accession>
<name>A0A9P7RRX1_9AGAR</name>
<keyword evidence="1" id="KW-0812">Transmembrane</keyword>
<keyword evidence="1" id="KW-0472">Membrane</keyword>
<feature type="transmembrane region" description="Helical" evidence="1">
    <location>
        <begin position="67"/>
        <end position="87"/>
    </location>
</feature>
<evidence type="ECO:0000313" key="2">
    <source>
        <dbReference type="EMBL" id="KAG7088575.1"/>
    </source>
</evidence>
<keyword evidence="3" id="KW-1185">Reference proteome</keyword>